<evidence type="ECO:0000313" key="3">
    <source>
        <dbReference type="EMBL" id="KOA19172.1"/>
    </source>
</evidence>
<sequence length="99" mass="11537">MKKGDKLFVRTDYKVQGTKVEASDFNDHVEYLKGISDERYFIGGGFLNRDGGMIVFEAKDLEEAKEISDKDPIIKRGFYTYELNEWELVIISDKLYKNN</sequence>
<name>A0A0L6Z875_9CLOT</name>
<dbReference type="InterPro" id="IPR005545">
    <property type="entry name" value="YCII"/>
</dbReference>
<comment type="caution">
    <text evidence="3">The sequence shown here is derived from an EMBL/GenBank/DDBJ whole genome shotgun (WGS) entry which is preliminary data.</text>
</comment>
<evidence type="ECO:0000313" key="4">
    <source>
        <dbReference type="Proteomes" id="UP000037043"/>
    </source>
</evidence>
<dbReference type="Gene3D" id="3.30.70.1060">
    <property type="entry name" value="Dimeric alpha+beta barrel"/>
    <property type="match status" value="1"/>
</dbReference>
<dbReference type="PATRIC" id="fig|1121318.3.peg.2290"/>
<organism evidence="3 4">
    <name type="scientific">Clostridium homopropionicum DSM 5847</name>
    <dbReference type="NCBI Taxonomy" id="1121318"/>
    <lineage>
        <taxon>Bacteria</taxon>
        <taxon>Bacillati</taxon>
        <taxon>Bacillota</taxon>
        <taxon>Clostridia</taxon>
        <taxon>Eubacteriales</taxon>
        <taxon>Clostridiaceae</taxon>
        <taxon>Clostridium</taxon>
    </lineage>
</organism>
<feature type="domain" description="YCII-related" evidence="2">
    <location>
        <begin position="9"/>
        <end position="86"/>
    </location>
</feature>
<dbReference type="STRING" id="36844.SAMN04488501_10635"/>
<proteinExistence type="inferred from homology"/>
<dbReference type="AlphaFoldDB" id="A0A0L6Z875"/>
<dbReference type="Pfam" id="PF03795">
    <property type="entry name" value="YCII"/>
    <property type="match status" value="1"/>
</dbReference>
<dbReference type="RefSeq" id="WP_052221797.1">
    <property type="nucleotide sequence ID" value="NZ_LHUR01000027.1"/>
</dbReference>
<dbReference type="Proteomes" id="UP000037043">
    <property type="component" value="Unassembled WGS sequence"/>
</dbReference>
<gene>
    <name evidence="3" type="ORF">CLHOM_22780</name>
</gene>
<dbReference type="PANTHER" id="PTHR37828">
    <property type="entry name" value="GSR2449 PROTEIN"/>
    <property type="match status" value="1"/>
</dbReference>
<accession>A0A0L6Z875</accession>
<protein>
    <submittedName>
        <fullName evidence="3">YciI-like protein</fullName>
    </submittedName>
</protein>
<dbReference type="SUPFAM" id="SSF54909">
    <property type="entry name" value="Dimeric alpha+beta barrel"/>
    <property type="match status" value="1"/>
</dbReference>
<keyword evidence="4" id="KW-1185">Reference proteome</keyword>
<evidence type="ECO:0000256" key="1">
    <source>
        <dbReference type="ARBA" id="ARBA00007689"/>
    </source>
</evidence>
<dbReference type="InterPro" id="IPR011008">
    <property type="entry name" value="Dimeric_a/b-barrel"/>
</dbReference>
<comment type="similarity">
    <text evidence="1">Belongs to the YciI family.</text>
</comment>
<dbReference type="PANTHER" id="PTHR37828:SF1">
    <property type="entry name" value="YCII-RELATED DOMAIN-CONTAINING PROTEIN"/>
    <property type="match status" value="1"/>
</dbReference>
<evidence type="ECO:0000259" key="2">
    <source>
        <dbReference type="Pfam" id="PF03795"/>
    </source>
</evidence>
<dbReference type="EMBL" id="LHUR01000027">
    <property type="protein sequence ID" value="KOA19172.1"/>
    <property type="molecule type" value="Genomic_DNA"/>
</dbReference>
<reference evidence="4" key="1">
    <citation type="submission" date="2015-08" db="EMBL/GenBank/DDBJ databases">
        <title>Genome sequence of the strict anaerobe Clostridium homopropionicum LuHBu1 (DSM 5847T).</title>
        <authorList>
            <person name="Poehlein A."/>
            <person name="Beck M."/>
            <person name="Schiel-Bengelsdorf B."/>
            <person name="Bengelsdorf F.R."/>
            <person name="Daniel R."/>
            <person name="Duerre P."/>
        </authorList>
    </citation>
    <scope>NUCLEOTIDE SEQUENCE [LARGE SCALE GENOMIC DNA]</scope>
    <source>
        <strain evidence="4">DSM 5847</strain>
    </source>
</reference>